<name>A0A8I0TR85_9ACTN</name>
<organism evidence="2 3">
    <name type="scientific">Streptomyces stelliscabiei</name>
    <dbReference type="NCBI Taxonomy" id="146820"/>
    <lineage>
        <taxon>Bacteria</taxon>
        <taxon>Bacillati</taxon>
        <taxon>Actinomycetota</taxon>
        <taxon>Actinomycetes</taxon>
        <taxon>Kitasatosporales</taxon>
        <taxon>Streptomycetaceae</taxon>
        <taxon>Streptomyces</taxon>
    </lineage>
</organism>
<keyword evidence="2" id="KW-0418">Kinase</keyword>
<dbReference type="AlphaFoldDB" id="A0A8I0TR85"/>
<dbReference type="Pfam" id="PF01636">
    <property type="entry name" value="APH"/>
    <property type="match status" value="1"/>
</dbReference>
<evidence type="ECO:0000313" key="3">
    <source>
        <dbReference type="Proteomes" id="UP000629287"/>
    </source>
</evidence>
<gene>
    <name evidence="2" type="ORF">H4687_002820</name>
</gene>
<dbReference type="EC" id="2.7.1.39" evidence="2"/>
<dbReference type="Proteomes" id="UP000629287">
    <property type="component" value="Unassembled WGS sequence"/>
</dbReference>
<dbReference type="GeneID" id="86827405"/>
<keyword evidence="3" id="KW-1185">Reference proteome</keyword>
<evidence type="ECO:0000313" key="2">
    <source>
        <dbReference type="EMBL" id="MBE1596691.1"/>
    </source>
</evidence>
<dbReference type="InterPro" id="IPR011009">
    <property type="entry name" value="Kinase-like_dom_sf"/>
</dbReference>
<dbReference type="EMBL" id="JADBGF010000001">
    <property type="protein sequence ID" value="MBE1596691.1"/>
    <property type="molecule type" value="Genomic_DNA"/>
</dbReference>
<sequence length="351" mass="39257">MIFVDEAGWGETLTADVLEDRYGLVVDIVEPVHMGTDTINRRVLTDDGLRLYVKQYPLMADLDEARNAWDMSEYCRAAKLPVPRVWPDTNDNLVTIAGGSAWAVVDEAPGRVNPSAMTVPLAEHIGVVMGRMHRVLAAYPLPKRVQQTRWRTEPVEDAVAKCDAVMARATRQGHDRLDHLRVDLDQRRGDLRAHVHLLREHLPERLAEQALHADLSRTNLITLADAVTGVIDFRCASAMPAWELGRAAFDPRTVATSTDWAACALAMARAYRSEHPSLPMREVRACARIALLYMLFSFYGATTAEYDLPGDAAADLKRHWRERQITIRRLLSDLEGIEDELTGLEANGDTS</sequence>
<proteinExistence type="predicted"/>
<dbReference type="RefSeq" id="WP_046918524.1">
    <property type="nucleotide sequence ID" value="NZ_JADBGF010000001.1"/>
</dbReference>
<keyword evidence="2" id="KW-0808">Transferase</keyword>
<dbReference type="SUPFAM" id="SSF56112">
    <property type="entry name" value="Protein kinase-like (PK-like)"/>
    <property type="match status" value="1"/>
</dbReference>
<dbReference type="InterPro" id="IPR002575">
    <property type="entry name" value="Aminoglycoside_PTrfase"/>
</dbReference>
<reference evidence="2 3" key="1">
    <citation type="submission" date="2020-10" db="EMBL/GenBank/DDBJ databases">
        <title>Sequencing the genomes of 1000 actinobacteria strains.</title>
        <authorList>
            <person name="Klenk H.-P."/>
        </authorList>
    </citation>
    <scope>NUCLEOTIDE SEQUENCE [LARGE SCALE GENOMIC DNA]</scope>
    <source>
        <strain evidence="2 3">DSM 41803</strain>
    </source>
</reference>
<accession>A0A8I0TR85</accession>
<evidence type="ECO:0000259" key="1">
    <source>
        <dbReference type="Pfam" id="PF01636"/>
    </source>
</evidence>
<comment type="caution">
    <text evidence="2">The sequence shown here is derived from an EMBL/GenBank/DDBJ whole genome shotgun (WGS) entry which is preliminary data.</text>
</comment>
<dbReference type="Gene3D" id="3.90.1200.10">
    <property type="match status" value="1"/>
</dbReference>
<protein>
    <submittedName>
        <fullName evidence="2">Homoserine kinase type II</fullName>
        <ecNumber evidence="2">2.7.1.39</ecNumber>
    </submittedName>
</protein>
<dbReference type="GO" id="GO:0004413">
    <property type="term" value="F:homoserine kinase activity"/>
    <property type="evidence" value="ECO:0007669"/>
    <property type="project" value="UniProtKB-EC"/>
</dbReference>
<feature type="domain" description="Aminoglycoside phosphotransferase" evidence="1">
    <location>
        <begin position="30"/>
        <end position="276"/>
    </location>
</feature>